<evidence type="ECO:0000313" key="4">
    <source>
        <dbReference type="EMBL" id="BAL88372.1"/>
    </source>
</evidence>
<dbReference type="InterPro" id="IPR002645">
    <property type="entry name" value="STAS_dom"/>
</dbReference>
<evidence type="ECO:0000313" key="5">
    <source>
        <dbReference type="Proteomes" id="UP000007882"/>
    </source>
</evidence>
<reference evidence="4 5" key="1">
    <citation type="submission" date="2012-02" db="EMBL/GenBank/DDBJ databases">
        <title>Complete genome sequence of Actinoplanes missouriensis 431 (= NBRC 102363).</title>
        <authorList>
            <person name="Ohnishi Y."/>
            <person name="Ishikawa J."/>
            <person name="Sekine M."/>
            <person name="Hosoyama A."/>
            <person name="Harada T."/>
            <person name="Narita H."/>
            <person name="Hata T."/>
            <person name="Konno Y."/>
            <person name="Tutikane K."/>
            <person name="Fujita N."/>
            <person name="Horinouchi S."/>
            <person name="Hayakawa M."/>
        </authorList>
    </citation>
    <scope>NUCLEOTIDE SEQUENCE [LARGE SCALE GENOMIC DNA]</scope>
    <source>
        <strain evidence="5">ATCC 14538 / DSM 43046 / CBS 188.64 / JCM 3121 / NBRC 102363 / NCIMB 12654 / NRRL B-3342 / UNCC 431</strain>
    </source>
</reference>
<evidence type="ECO:0000259" key="3">
    <source>
        <dbReference type="PROSITE" id="PS50801"/>
    </source>
</evidence>
<evidence type="ECO:0000256" key="1">
    <source>
        <dbReference type="ARBA" id="ARBA00009013"/>
    </source>
</evidence>
<accession>I0H5T5</accession>
<dbReference type="InterPro" id="IPR036513">
    <property type="entry name" value="STAS_dom_sf"/>
</dbReference>
<dbReference type="STRING" id="512565.AMIS_31520"/>
<gene>
    <name evidence="4" type="ordered locus">AMIS_31520</name>
</gene>
<dbReference type="PATRIC" id="fig|512565.3.peg.3147"/>
<dbReference type="PANTHER" id="PTHR33495">
    <property type="entry name" value="ANTI-SIGMA FACTOR ANTAGONIST TM_1081-RELATED-RELATED"/>
    <property type="match status" value="1"/>
</dbReference>
<dbReference type="HOGENOM" id="CLU_115403_3_4_11"/>
<feature type="domain" description="STAS" evidence="3">
    <location>
        <begin position="1"/>
        <end position="109"/>
    </location>
</feature>
<dbReference type="RefSeq" id="WP_014443267.1">
    <property type="nucleotide sequence ID" value="NC_017093.1"/>
</dbReference>
<protein>
    <recommendedName>
        <fullName evidence="2">Anti-sigma factor antagonist</fullName>
    </recommendedName>
</protein>
<dbReference type="GO" id="GO:0043856">
    <property type="term" value="F:anti-sigma factor antagonist activity"/>
    <property type="evidence" value="ECO:0007669"/>
    <property type="project" value="InterPro"/>
</dbReference>
<dbReference type="CDD" id="cd07043">
    <property type="entry name" value="STAS_anti-anti-sigma_factors"/>
    <property type="match status" value="1"/>
</dbReference>
<dbReference type="PANTHER" id="PTHR33495:SF2">
    <property type="entry name" value="ANTI-SIGMA FACTOR ANTAGONIST TM_1081-RELATED"/>
    <property type="match status" value="1"/>
</dbReference>
<comment type="similarity">
    <text evidence="1 2">Belongs to the anti-sigma-factor antagonist family.</text>
</comment>
<dbReference type="eggNOG" id="COG1366">
    <property type="taxonomic scope" value="Bacteria"/>
</dbReference>
<keyword evidence="5" id="KW-1185">Reference proteome</keyword>
<dbReference type="KEGG" id="ams:AMIS_31520"/>
<dbReference type="SUPFAM" id="SSF52091">
    <property type="entry name" value="SpoIIaa-like"/>
    <property type="match status" value="1"/>
</dbReference>
<dbReference type="Pfam" id="PF01740">
    <property type="entry name" value="STAS"/>
    <property type="match status" value="1"/>
</dbReference>
<dbReference type="PROSITE" id="PS50801">
    <property type="entry name" value="STAS"/>
    <property type="match status" value="1"/>
</dbReference>
<dbReference type="Gene3D" id="3.30.750.24">
    <property type="entry name" value="STAS domain"/>
    <property type="match status" value="1"/>
</dbReference>
<dbReference type="EMBL" id="AP012319">
    <property type="protein sequence ID" value="BAL88372.1"/>
    <property type="molecule type" value="Genomic_DNA"/>
</dbReference>
<sequence>MKITSQYADGVTRLLVSGELDMSTAPDLHDHVAAALAGAEPRTLVIDAVDLDFCDSSGIQALVQTHRRVTQRGIAFRLTNAHGVTRRTLQLTGVLDVLTGGPGDGERIR</sequence>
<name>I0H5T5_ACTM4</name>
<dbReference type="Proteomes" id="UP000007882">
    <property type="component" value="Chromosome"/>
</dbReference>
<organism evidence="4 5">
    <name type="scientific">Actinoplanes missouriensis (strain ATCC 14538 / DSM 43046 / CBS 188.64 / JCM 3121 / NBRC 102363 / NCIMB 12654 / NRRL B-3342 / UNCC 431)</name>
    <dbReference type="NCBI Taxonomy" id="512565"/>
    <lineage>
        <taxon>Bacteria</taxon>
        <taxon>Bacillati</taxon>
        <taxon>Actinomycetota</taxon>
        <taxon>Actinomycetes</taxon>
        <taxon>Micromonosporales</taxon>
        <taxon>Micromonosporaceae</taxon>
        <taxon>Actinoplanes</taxon>
    </lineage>
</organism>
<evidence type="ECO:0000256" key="2">
    <source>
        <dbReference type="RuleBase" id="RU003749"/>
    </source>
</evidence>
<dbReference type="AlphaFoldDB" id="I0H5T5"/>
<dbReference type="InterPro" id="IPR003658">
    <property type="entry name" value="Anti-sigma_ant"/>
</dbReference>
<proteinExistence type="inferred from homology"/>
<dbReference type="NCBIfam" id="TIGR00377">
    <property type="entry name" value="ant_ant_sig"/>
    <property type="match status" value="1"/>
</dbReference>